<evidence type="ECO:0000256" key="6">
    <source>
        <dbReference type="RuleBase" id="RU366058"/>
    </source>
</evidence>
<evidence type="ECO:0000256" key="3">
    <source>
        <dbReference type="ARBA" id="ARBA00022692"/>
    </source>
</evidence>
<dbReference type="Proteomes" id="UP000184148">
    <property type="component" value="Unassembled WGS sequence"/>
</dbReference>
<feature type="transmembrane region" description="Helical" evidence="6">
    <location>
        <begin position="39"/>
        <end position="61"/>
    </location>
</feature>
<keyword evidence="2 6" id="KW-1003">Cell membrane</keyword>
<dbReference type="PANTHER" id="PTHR12677">
    <property type="entry name" value="GOLGI APPARATUS MEMBRANE PROTEIN TVP38-RELATED"/>
    <property type="match status" value="1"/>
</dbReference>
<evidence type="ECO:0000256" key="2">
    <source>
        <dbReference type="ARBA" id="ARBA00022475"/>
    </source>
</evidence>
<feature type="transmembrane region" description="Helical" evidence="6">
    <location>
        <begin position="67"/>
        <end position="94"/>
    </location>
</feature>
<name>A0A1M4XLT5_9FIRM</name>
<evidence type="ECO:0000259" key="7">
    <source>
        <dbReference type="Pfam" id="PF09335"/>
    </source>
</evidence>
<keyword evidence="3 6" id="KW-0812">Transmembrane</keyword>
<feature type="domain" description="VTT" evidence="7">
    <location>
        <begin position="57"/>
        <end position="174"/>
    </location>
</feature>
<sequence length="212" mass="23086">MVIILLIVLWRTGTFDILQSIPFGDSTATAGLLAKAGTAAIVISILLNVLISVLGVVPSVFLTGANILVFGLWGGFFVSWAGEIVGAVVSFLLYRWGVQSVAKIPTGHWKLFRTVNSLPGLRQIYFLTVLRMAPFIPSGIINLLGAVTSVSLFHFLITTALGKFPALLLETAFSYNVITLGKNYIYLVISMIVAVLLYWGIKKELQRLGQQQ</sequence>
<keyword evidence="4 6" id="KW-1133">Transmembrane helix</keyword>
<comment type="similarity">
    <text evidence="6">Belongs to the TVP38/TMEM64 family.</text>
</comment>
<dbReference type="PANTHER" id="PTHR12677:SF55">
    <property type="entry name" value="UNDECAPRENYL PHOSPHATE TRANSPORTER SAOUHSC_00901-RELATED"/>
    <property type="match status" value="1"/>
</dbReference>
<dbReference type="InterPro" id="IPR015414">
    <property type="entry name" value="TMEM64"/>
</dbReference>
<protein>
    <recommendedName>
        <fullName evidence="6">TVP38/TMEM64 family membrane protein</fullName>
    </recommendedName>
</protein>
<dbReference type="Pfam" id="PF09335">
    <property type="entry name" value="VTT_dom"/>
    <property type="match status" value="1"/>
</dbReference>
<accession>A0A1M4XLT5</accession>
<keyword evidence="9" id="KW-1185">Reference proteome</keyword>
<reference evidence="9" key="1">
    <citation type="submission" date="2016-11" db="EMBL/GenBank/DDBJ databases">
        <authorList>
            <person name="Varghese N."/>
            <person name="Submissions S."/>
        </authorList>
    </citation>
    <scope>NUCLEOTIDE SEQUENCE [LARGE SCALE GENOMIC DNA]</scope>
    <source>
        <strain evidence="9">DSM 12395</strain>
    </source>
</reference>
<dbReference type="GO" id="GO:0005886">
    <property type="term" value="C:plasma membrane"/>
    <property type="evidence" value="ECO:0007669"/>
    <property type="project" value="UniProtKB-SubCell"/>
</dbReference>
<evidence type="ECO:0000256" key="5">
    <source>
        <dbReference type="ARBA" id="ARBA00023136"/>
    </source>
</evidence>
<evidence type="ECO:0000313" key="9">
    <source>
        <dbReference type="Proteomes" id="UP000184148"/>
    </source>
</evidence>
<dbReference type="STRING" id="1121429.SAMN02745133_01498"/>
<evidence type="ECO:0000313" key="8">
    <source>
        <dbReference type="EMBL" id="SHE94429.1"/>
    </source>
</evidence>
<evidence type="ECO:0000256" key="1">
    <source>
        <dbReference type="ARBA" id="ARBA00004651"/>
    </source>
</evidence>
<dbReference type="AlphaFoldDB" id="A0A1M4XLT5"/>
<feature type="transmembrane region" description="Helical" evidence="6">
    <location>
        <begin position="140"/>
        <end position="164"/>
    </location>
</feature>
<comment type="subcellular location">
    <subcellularLocation>
        <location evidence="1 6">Cell membrane</location>
        <topology evidence="1 6">Multi-pass membrane protein</topology>
    </subcellularLocation>
</comment>
<evidence type="ECO:0000256" key="4">
    <source>
        <dbReference type="ARBA" id="ARBA00022989"/>
    </source>
</evidence>
<comment type="caution">
    <text evidence="6">Lacks conserved residue(s) required for the propagation of feature annotation.</text>
</comment>
<organism evidence="8 9">
    <name type="scientific">Desulforamulus putei DSM 12395</name>
    <dbReference type="NCBI Taxonomy" id="1121429"/>
    <lineage>
        <taxon>Bacteria</taxon>
        <taxon>Bacillati</taxon>
        <taxon>Bacillota</taxon>
        <taxon>Clostridia</taxon>
        <taxon>Eubacteriales</taxon>
        <taxon>Peptococcaceae</taxon>
        <taxon>Desulforamulus</taxon>
    </lineage>
</organism>
<keyword evidence="5 6" id="KW-0472">Membrane</keyword>
<dbReference type="EMBL" id="FQUY01000008">
    <property type="protein sequence ID" value="SHE94429.1"/>
    <property type="molecule type" value="Genomic_DNA"/>
</dbReference>
<gene>
    <name evidence="8" type="ORF">SAMN02745133_01498</name>
</gene>
<dbReference type="InterPro" id="IPR032816">
    <property type="entry name" value="VTT_dom"/>
</dbReference>
<proteinExistence type="inferred from homology"/>
<feature type="transmembrane region" description="Helical" evidence="6">
    <location>
        <begin position="184"/>
        <end position="201"/>
    </location>
</feature>